<dbReference type="RefSeq" id="WP_207279734.1">
    <property type="nucleotide sequence ID" value="NZ_JAFLEQ010000017.1"/>
</dbReference>
<keyword evidence="2" id="KW-1133">Transmembrane helix</keyword>
<feature type="signal peptide" evidence="3">
    <location>
        <begin position="1"/>
        <end position="24"/>
    </location>
</feature>
<evidence type="ECO:0000259" key="4">
    <source>
        <dbReference type="Pfam" id="PF17173"/>
    </source>
</evidence>
<feature type="region of interest" description="Disordered" evidence="1">
    <location>
        <begin position="30"/>
        <end position="49"/>
    </location>
</feature>
<protein>
    <submittedName>
        <fullName evidence="5">DUF5129 domain-containing protein</fullName>
    </submittedName>
</protein>
<organism evidence="5 6">
    <name type="scientific">Corynebacterium mendelii</name>
    <dbReference type="NCBI Taxonomy" id="2765362"/>
    <lineage>
        <taxon>Bacteria</taxon>
        <taxon>Bacillati</taxon>
        <taxon>Actinomycetota</taxon>
        <taxon>Actinomycetes</taxon>
        <taxon>Mycobacteriales</taxon>
        <taxon>Corynebacteriaceae</taxon>
        <taxon>Corynebacterium</taxon>
    </lineage>
</organism>
<name>A0A939E4J7_9CORY</name>
<proteinExistence type="predicted"/>
<feature type="chain" id="PRO_5038799874" evidence="3">
    <location>
        <begin position="25"/>
        <end position="499"/>
    </location>
</feature>
<feature type="region of interest" description="Disordered" evidence="1">
    <location>
        <begin position="470"/>
        <end position="499"/>
    </location>
</feature>
<evidence type="ECO:0000313" key="6">
    <source>
        <dbReference type="Proteomes" id="UP000664332"/>
    </source>
</evidence>
<dbReference type="AlphaFoldDB" id="A0A939E4J7"/>
<reference evidence="5" key="1">
    <citation type="submission" date="2021-03" db="EMBL/GenBank/DDBJ databases">
        <authorList>
            <person name="Sun Q."/>
        </authorList>
    </citation>
    <scope>NUCLEOTIDE SEQUENCE</scope>
    <source>
        <strain evidence="5">CCM 8862</strain>
    </source>
</reference>
<keyword evidence="6" id="KW-1185">Reference proteome</keyword>
<accession>A0A939E4J7</accession>
<keyword evidence="2" id="KW-0812">Transmembrane</keyword>
<keyword evidence="3" id="KW-0732">Signal</keyword>
<dbReference type="EMBL" id="JAFLEQ010000017">
    <property type="protein sequence ID" value="MBN9645272.1"/>
    <property type="molecule type" value="Genomic_DNA"/>
</dbReference>
<keyword evidence="2" id="KW-0472">Membrane</keyword>
<gene>
    <name evidence="5" type="ORF">JZY06_11715</name>
</gene>
<sequence length="499" mass="54508">MTPITAAAAAALVMLVSLALPVTAAAEALSSPSPVAHSDTRTVPDKNTPAATGTVEVTVYDTADRLSADDSALMESQTTTIDFPQEVTRVAYLLFGSNDDNLNDTVRAHVETTDQSLISDNREKFAPGTLIIAIGLDPRRVGVYGGDDVLTAIDYYAKGREMGIQNPMKNVLRADGDPNFALAFLAGAKAAADPQAVAHDSGGKITGFLRRHFEWAIAIVVTAGALVWMTVSSFFTDRKHARKLRGDLARIRRDFTAVALDLDSIDIRAQQLSSPLATAEIRSQWETVKKQFATAHETLPTLDGLKPNSSLRAYFRNKETIESVVDATDKMTRAKKNIDTLFNLERGDAVTRISQLNELHGDITTAAMSAGENTLAEHFNAIDRRVLDLRDDPTGENFMDDYCGILADYSSAVDVSAKRQLHDLERSSTTRTTPSLYDSSWRPGYGYRDFVYYQQLRDWDAQLRAERLAREAERRSSSGSTTRGYSKGGFSGGGSSSSW</sequence>
<evidence type="ECO:0000256" key="1">
    <source>
        <dbReference type="SAM" id="MobiDB-lite"/>
    </source>
</evidence>
<comment type="caution">
    <text evidence="5">The sequence shown here is derived from an EMBL/GenBank/DDBJ whole genome shotgun (WGS) entry which is preliminary data.</text>
</comment>
<dbReference type="Pfam" id="PF17173">
    <property type="entry name" value="DUF5129"/>
    <property type="match status" value="1"/>
</dbReference>
<evidence type="ECO:0000256" key="2">
    <source>
        <dbReference type="SAM" id="Phobius"/>
    </source>
</evidence>
<feature type="domain" description="DUF5129" evidence="4">
    <location>
        <begin position="70"/>
        <end position="365"/>
    </location>
</feature>
<evidence type="ECO:0000313" key="5">
    <source>
        <dbReference type="EMBL" id="MBN9645272.1"/>
    </source>
</evidence>
<feature type="transmembrane region" description="Helical" evidence="2">
    <location>
        <begin position="215"/>
        <end position="235"/>
    </location>
</feature>
<dbReference type="Proteomes" id="UP000664332">
    <property type="component" value="Unassembled WGS sequence"/>
</dbReference>
<evidence type="ECO:0000256" key="3">
    <source>
        <dbReference type="SAM" id="SignalP"/>
    </source>
</evidence>
<dbReference type="InterPro" id="IPR033435">
    <property type="entry name" value="DUF5129"/>
</dbReference>
<feature type="compositionally biased region" description="Gly residues" evidence="1">
    <location>
        <begin position="486"/>
        <end position="499"/>
    </location>
</feature>